<evidence type="ECO:0000313" key="1">
    <source>
        <dbReference type="Proteomes" id="UP000095286"/>
    </source>
</evidence>
<name>A0AC35UF75_9BILA</name>
<dbReference type="WBParaSite" id="RSKR_0001064700.1">
    <property type="protein sequence ID" value="RSKR_0001064700.1"/>
    <property type="gene ID" value="RSKR_0001064700"/>
</dbReference>
<evidence type="ECO:0000313" key="2">
    <source>
        <dbReference type="WBParaSite" id="RSKR_0001064700.1"/>
    </source>
</evidence>
<sequence>MMRYLENKLPTRGVGLIHFSHGSMPLFLNLHFLQHSLQMNRVVNWISVTQTEEQFKATAGKYGIRLTPDKANFIAFKDVMENDIVEQLETGNVNQLLSKLKESLKGGPDNQLVIIEDIGTICDLYNLSAVQISFLITKFYLDINPTTTTQLICGISDRIVKAVIAESYDFVITVNEYDNGVDNLVSGTMYIEVPDVDEDKEEYHALSFKVTERNASAFPIAMGAV</sequence>
<protein>
    <submittedName>
        <fullName evidence="2">Elongator complex protein 6</fullName>
    </submittedName>
</protein>
<dbReference type="Proteomes" id="UP000095286">
    <property type="component" value="Unplaced"/>
</dbReference>
<organism evidence="1 2">
    <name type="scientific">Rhabditophanes sp. KR3021</name>
    <dbReference type="NCBI Taxonomy" id="114890"/>
    <lineage>
        <taxon>Eukaryota</taxon>
        <taxon>Metazoa</taxon>
        <taxon>Ecdysozoa</taxon>
        <taxon>Nematoda</taxon>
        <taxon>Chromadorea</taxon>
        <taxon>Rhabditida</taxon>
        <taxon>Tylenchina</taxon>
        <taxon>Panagrolaimomorpha</taxon>
        <taxon>Strongyloidoidea</taxon>
        <taxon>Alloionematidae</taxon>
        <taxon>Rhabditophanes</taxon>
    </lineage>
</organism>
<reference evidence="2" key="1">
    <citation type="submission" date="2016-11" db="UniProtKB">
        <authorList>
            <consortium name="WormBaseParasite"/>
        </authorList>
    </citation>
    <scope>IDENTIFICATION</scope>
    <source>
        <strain evidence="2">KR3021</strain>
    </source>
</reference>
<proteinExistence type="predicted"/>
<accession>A0AC35UF75</accession>